<evidence type="ECO:0000256" key="1">
    <source>
        <dbReference type="ARBA" id="ARBA00003524"/>
    </source>
</evidence>
<name>A0A674BE55_SALTR</name>
<dbReference type="Pfam" id="PF03002">
    <property type="entry name" value="Somatostatin"/>
    <property type="match status" value="1"/>
</dbReference>
<dbReference type="InParanoid" id="A0A674BE55"/>
<evidence type="ECO:0000256" key="6">
    <source>
        <dbReference type="ARBA" id="ARBA00023157"/>
    </source>
</evidence>
<reference evidence="8" key="2">
    <citation type="submission" date="2025-09" db="UniProtKB">
        <authorList>
            <consortium name="Ensembl"/>
        </authorList>
    </citation>
    <scope>IDENTIFICATION</scope>
</reference>
<accession>A0A674BE55</accession>
<dbReference type="GeneTree" id="ENSGT01090000260185"/>
<feature type="domain" description="Somatostatin/Cortistatin C-terminal" evidence="7">
    <location>
        <begin position="71"/>
        <end position="84"/>
    </location>
</feature>
<evidence type="ECO:0000313" key="8">
    <source>
        <dbReference type="Ensembl" id="ENSSTUP00000069588.1"/>
    </source>
</evidence>
<comment type="function">
    <text evidence="1">Somatostatin inhibits the release of somatotropin.</text>
</comment>
<keyword evidence="4" id="KW-0964">Secreted</keyword>
<dbReference type="AlphaFoldDB" id="A0A674BE55"/>
<dbReference type="GO" id="GO:0005179">
    <property type="term" value="F:hormone activity"/>
    <property type="evidence" value="ECO:0007669"/>
    <property type="project" value="UniProtKB-KW"/>
</dbReference>
<dbReference type="Proteomes" id="UP000472277">
    <property type="component" value="Chromosome 8"/>
</dbReference>
<keyword evidence="9" id="KW-1185">Reference proteome</keyword>
<proteinExistence type="inferred from homology"/>
<dbReference type="OMA" id="ERKAGCQ"/>
<comment type="similarity">
    <text evidence="3">Belongs to the somatostatin family.</text>
</comment>
<reference evidence="8" key="1">
    <citation type="submission" date="2025-08" db="UniProtKB">
        <authorList>
            <consortium name="Ensembl"/>
        </authorList>
    </citation>
    <scope>IDENTIFICATION</scope>
</reference>
<evidence type="ECO:0000256" key="3">
    <source>
        <dbReference type="ARBA" id="ARBA00008327"/>
    </source>
</evidence>
<evidence type="ECO:0000256" key="4">
    <source>
        <dbReference type="ARBA" id="ARBA00022525"/>
    </source>
</evidence>
<evidence type="ECO:0000256" key="5">
    <source>
        <dbReference type="ARBA" id="ARBA00022702"/>
    </source>
</evidence>
<organism evidence="8 9">
    <name type="scientific">Salmo trutta</name>
    <name type="common">Brown trout</name>
    <dbReference type="NCBI Taxonomy" id="8032"/>
    <lineage>
        <taxon>Eukaryota</taxon>
        <taxon>Metazoa</taxon>
        <taxon>Chordata</taxon>
        <taxon>Craniata</taxon>
        <taxon>Vertebrata</taxon>
        <taxon>Euteleostomi</taxon>
        <taxon>Actinopterygii</taxon>
        <taxon>Neopterygii</taxon>
        <taxon>Teleostei</taxon>
        <taxon>Protacanthopterygii</taxon>
        <taxon>Salmoniformes</taxon>
        <taxon>Salmonidae</taxon>
        <taxon>Salmoninae</taxon>
        <taxon>Salmo</taxon>
    </lineage>
</organism>
<evidence type="ECO:0000256" key="2">
    <source>
        <dbReference type="ARBA" id="ARBA00004613"/>
    </source>
</evidence>
<dbReference type="GO" id="GO:0005576">
    <property type="term" value="C:extracellular region"/>
    <property type="evidence" value="ECO:0007669"/>
    <property type="project" value="UniProtKB-SubCell"/>
</dbReference>
<comment type="subcellular location">
    <subcellularLocation>
        <location evidence="2">Secreted</location>
    </subcellularLocation>
</comment>
<keyword evidence="5" id="KW-0372">Hormone</keyword>
<protein>
    <recommendedName>
        <fullName evidence="7">Somatostatin/Cortistatin C-terminal domain-containing protein</fullName>
    </recommendedName>
</protein>
<keyword evidence="6" id="KW-1015">Disulfide bond</keyword>
<dbReference type="Ensembl" id="ENSSTUT00000073928.1">
    <property type="protein sequence ID" value="ENSSTUP00000069588.1"/>
    <property type="gene ID" value="ENSSTUG00000030551.1"/>
</dbReference>
<evidence type="ECO:0000259" key="7">
    <source>
        <dbReference type="Pfam" id="PF03002"/>
    </source>
</evidence>
<dbReference type="InterPro" id="IPR018142">
    <property type="entry name" value="Somatostatin/Cortistatin_C"/>
</dbReference>
<sequence>SSCLSKLASSLIQLCSIPLCSVFPVDFSHILLLKMLDLMTTAAGENEVLPDLDEAHRVRSEVVRQLPLSQRERKAGCQNLFWKTTC</sequence>
<evidence type="ECO:0000313" key="9">
    <source>
        <dbReference type="Proteomes" id="UP000472277"/>
    </source>
</evidence>